<accession>A0A916X4J1</accession>
<evidence type="ECO:0000313" key="4">
    <source>
        <dbReference type="Proteomes" id="UP000608154"/>
    </source>
</evidence>
<sequence length="261" mass="28100">MDFETIKLDCDGGVARLTFNRPERRNAFIVRMHEEIHLALDAALADPATRLLTITGAGSAFCAGQDLAERDAGAAEIDLGANIEQYYNPLITRLVSLPVPYLCAMNGVAAGAGVGIALAADLCIARRSARFVQAFSTIGLVPDAGSSWHLPRSVGMARAMGFTLLGEPLSADLAADWGMIWRAVDDDQFDTEVHRIEQQLATGPTRGLVLAKQALRAATSQPLASQLEMERDGQRAAGRTQDYREGVTAFKEKRQAGFIGR</sequence>
<protein>
    <submittedName>
        <fullName evidence="3">2-(1,2-epoxy-1,2-dihydrophenyl)acetyl-CoA isomerase</fullName>
    </submittedName>
</protein>
<dbReference type="PANTHER" id="PTHR43459">
    <property type="entry name" value="ENOYL-COA HYDRATASE"/>
    <property type="match status" value="1"/>
</dbReference>
<dbReference type="InterPro" id="IPR014748">
    <property type="entry name" value="Enoyl-CoA_hydra_C"/>
</dbReference>
<evidence type="ECO:0000256" key="2">
    <source>
        <dbReference type="SAM" id="MobiDB-lite"/>
    </source>
</evidence>
<dbReference type="PANTHER" id="PTHR43459:SF1">
    <property type="entry name" value="EG:BACN32G11.4 PROTEIN"/>
    <property type="match status" value="1"/>
</dbReference>
<dbReference type="InterPro" id="IPR001753">
    <property type="entry name" value="Enoyl-CoA_hydra/iso"/>
</dbReference>
<comment type="caution">
    <text evidence="3">The sequence shown here is derived from an EMBL/GenBank/DDBJ whole genome shotgun (WGS) entry which is preliminary data.</text>
</comment>
<dbReference type="InterPro" id="IPR029045">
    <property type="entry name" value="ClpP/crotonase-like_dom_sf"/>
</dbReference>
<gene>
    <name evidence="3" type="primary">paaG</name>
    <name evidence="3" type="ORF">GCM10011494_19000</name>
</gene>
<dbReference type="GO" id="GO:0016853">
    <property type="term" value="F:isomerase activity"/>
    <property type="evidence" value="ECO:0007669"/>
    <property type="project" value="UniProtKB-KW"/>
</dbReference>
<dbReference type="Gene3D" id="1.10.12.10">
    <property type="entry name" value="Lyase 2-enoyl-coa Hydratase, Chain A, domain 2"/>
    <property type="match status" value="1"/>
</dbReference>
<proteinExistence type="inferred from homology"/>
<keyword evidence="4" id="KW-1185">Reference proteome</keyword>
<dbReference type="SUPFAM" id="SSF52096">
    <property type="entry name" value="ClpP/crotonase"/>
    <property type="match status" value="1"/>
</dbReference>
<evidence type="ECO:0000313" key="3">
    <source>
        <dbReference type="EMBL" id="GGC00639.1"/>
    </source>
</evidence>
<dbReference type="AlphaFoldDB" id="A0A916X4J1"/>
<dbReference type="CDD" id="cd06558">
    <property type="entry name" value="crotonase-like"/>
    <property type="match status" value="1"/>
</dbReference>
<evidence type="ECO:0000256" key="1">
    <source>
        <dbReference type="ARBA" id="ARBA00005254"/>
    </source>
</evidence>
<dbReference type="Gene3D" id="3.90.226.10">
    <property type="entry name" value="2-enoyl-CoA Hydratase, Chain A, domain 1"/>
    <property type="match status" value="1"/>
</dbReference>
<dbReference type="EMBL" id="BMHK01000010">
    <property type="protein sequence ID" value="GGC00639.1"/>
    <property type="molecule type" value="Genomic_DNA"/>
</dbReference>
<name>A0A916X4J1_9SPHN</name>
<dbReference type="Proteomes" id="UP000608154">
    <property type="component" value="Unassembled WGS sequence"/>
</dbReference>
<dbReference type="RefSeq" id="WP_188770844.1">
    <property type="nucleotide sequence ID" value="NZ_BMHK01000010.1"/>
</dbReference>
<comment type="similarity">
    <text evidence="1">Belongs to the enoyl-CoA hydratase/isomerase family.</text>
</comment>
<dbReference type="Pfam" id="PF00378">
    <property type="entry name" value="ECH_1"/>
    <property type="match status" value="1"/>
</dbReference>
<organism evidence="3 4">
    <name type="scientific">Novosphingobium endophyticum</name>
    <dbReference type="NCBI Taxonomy" id="1955250"/>
    <lineage>
        <taxon>Bacteria</taxon>
        <taxon>Pseudomonadati</taxon>
        <taxon>Pseudomonadota</taxon>
        <taxon>Alphaproteobacteria</taxon>
        <taxon>Sphingomonadales</taxon>
        <taxon>Sphingomonadaceae</taxon>
        <taxon>Novosphingobium</taxon>
    </lineage>
</organism>
<reference evidence="3" key="2">
    <citation type="submission" date="2020-09" db="EMBL/GenBank/DDBJ databases">
        <authorList>
            <person name="Sun Q."/>
            <person name="Zhou Y."/>
        </authorList>
    </citation>
    <scope>NUCLEOTIDE SEQUENCE</scope>
    <source>
        <strain evidence="3">CGMCC 1.15095</strain>
    </source>
</reference>
<reference evidence="3" key="1">
    <citation type="journal article" date="2014" name="Int. J. Syst. Evol. Microbiol.">
        <title>Complete genome sequence of Corynebacterium casei LMG S-19264T (=DSM 44701T), isolated from a smear-ripened cheese.</title>
        <authorList>
            <consortium name="US DOE Joint Genome Institute (JGI-PGF)"/>
            <person name="Walter F."/>
            <person name="Albersmeier A."/>
            <person name="Kalinowski J."/>
            <person name="Ruckert C."/>
        </authorList>
    </citation>
    <scope>NUCLEOTIDE SEQUENCE</scope>
    <source>
        <strain evidence="3">CGMCC 1.15095</strain>
    </source>
</reference>
<keyword evidence="3" id="KW-0413">Isomerase</keyword>
<feature type="region of interest" description="Disordered" evidence="2">
    <location>
        <begin position="222"/>
        <end position="242"/>
    </location>
</feature>